<dbReference type="Proteomes" id="UP000004903">
    <property type="component" value="Unassembled WGS sequence"/>
</dbReference>
<reference evidence="1 2" key="1">
    <citation type="journal article" date="2011" name="BMC Genomics">
        <title>Genome sequencing reveals diversification of virulence factor content and possible host adaptation in distinct subpopulations of Salmonella enterica.</title>
        <authorList>
            <person name="den Bakker H.C."/>
            <person name="Moreno Switt A.I."/>
            <person name="Govoni G."/>
            <person name="Cummings C.A."/>
            <person name="Ranieri M.L."/>
            <person name="Degoricija L."/>
            <person name="Hoelzer K."/>
            <person name="Rodriguez-Rivera L.D."/>
            <person name="Brown S."/>
            <person name="Bolchacova E."/>
            <person name="Furtado M.R."/>
            <person name="Wiedmann M."/>
        </authorList>
    </citation>
    <scope>NUCLEOTIDE SEQUENCE [LARGE SCALE GENOMIC DNA]</scope>
    <source>
        <strain evidence="1 2">A4-653</strain>
    </source>
</reference>
<comment type="caution">
    <text evidence="1">The sequence shown here is derived from an EMBL/GenBank/DDBJ whole genome shotgun (WGS) entry which is preliminary data.</text>
</comment>
<organism evidence="1 2">
    <name type="scientific">Salmonella enterica subsp. enterica serovar Rubislaw str. A4-653</name>
    <dbReference type="NCBI Taxonomy" id="913081"/>
    <lineage>
        <taxon>Bacteria</taxon>
        <taxon>Pseudomonadati</taxon>
        <taxon>Pseudomonadota</taxon>
        <taxon>Gammaproteobacteria</taxon>
        <taxon>Enterobacterales</taxon>
        <taxon>Enterobacteriaceae</taxon>
        <taxon>Salmonella</taxon>
    </lineage>
</organism>
<gene>
    <name evidence="1" type="ORF">LTSERUB_2112</name>
</gene>
<accession>G5QHY7</accession>
<evidence type="ECO:0000313" key="1">
    <source>
        <dbReference type="EMBL" id="EHC90175.1"/>
    </source>
</evidence>
<dbReference type="PATRIC" id="fig|913081.3.peg.1678"/>
<dbReference type="AlphaFoldDB" id="G5QHY7"/>
<sequence>MRTLALIMHLIPLTFLPVLIFPVVLLHSPDILQNCPPVVVCLLSVAFGNGSNNIRITVMAAVHASLLAKDINNNILAALPVEKMSTQALYNQRSVVQSGLISDLEEEVQHLIRFVALDGRTKPGGPLRCFPGVIPVFTQFCLVVGFQVFLCIPVVPEKVFPCPFDD</sequence>
<dbReference type="EMBL" id="AFCT01000798">
    <property type="protein sequence ID" value="EHC90175.1"/>
    <property type="molecule type" value="Genomic_DNA"/>
</dbReference>
<name>G5QHY7_SALRU</name>
<proteinExistence type="predicted"/>
<protein>
    <submittedName>
        <fullName evidence="1">Uncharacterized protein</fullName>
    </submittedName>
</protein>
<evidence type="ECO:0000313" key="2">
    <source>
        <dbReference type="Proteomes" id="UP000004903"/>
    </source>
</evidence>